<evidence type="ECO:0000256" key="11">
    <source>
        <dbReference type="ARBA" id="ARBA00048493"/>
    </source>
</evidence>
<keyword evidence="6" id="KW-0808">Transferase</keyword>
<feature type="transmembrane region" description="Helical" evidence="13">
    <location>
        <begin position="211"/>
        <end position="233"/>
    </location>
</feature>
<evidence type="ECO:0000256" key="6">
    <source>
        <dbReference type="ARBA" id="ARBA00022679"/>
    </source>
</evidence>
<comment type="catalytic activity">
    <reaction evidence="11">
        <text>N-acetyl-alpha-D-glucosamine 1-phosphate + UTP + H(+) = UDP-N-acetyl-alpha-D-glucosamine + diphosphate</text>
        <dbReference type="Rhea" id="RHEA:13509"/>
        <dbReference type="ChEBI" id="CHEBI:15378"/>
        <dbReference type="ChEBI" id="CHEBI:33019"/>
        <dbReference type="ChEBI" id="CHEBI:46398"/>
        <dbReference type="ChEBI" id="CHEBI:57705"/>
        <dbReference type="ChEBI" id="CHEBI:57776"/>
        <dbReference type="EC" id="2.7.7.23"/>
    </reaction>
</comment>
<evidence type="ECO:0000313" key="14">
    <source>
        <dbReference type="Proteomes" id="UP000515146"/>
    </source>
</evidence>
<keyword evidence="14" id="KW-1185">Reference proteome</keyword>
<dbReference type="OrthoDB" id="532420at2759"/>
<reference evidence="15" key="1">
    <citation type="submission" date="2025-08" db="UniProtKB">
        <authorList>
            <consortium name="RefSeq"/>
        </authorList>
    </citation>
    <scope>IDENTIFICATION</scope>
    <source>
        <strain evidence="15">Airmid</strain>
    </source>
</reference>
<evidence type="ECO:0000256" key="13">
    <source>
        <dbReference type="SAM" id="Phobius"/>
    </source>
</evidence>
<comment type="pathway">
    <text evidence="2">Nucleotide-sugar biosynthesis; UDP-N-acetyl-alpha-D-glucosamine biosynthesis; UDP-N-acetyl-alpha-D-glucosamine from N-acetyl-alpha-D-glucosamine 1-phosphate: step 1/1.</text>
</comment>
<protein>
    <recommendedName>
        <fullName evidence="5">UDP-N-acetylglucosamine diphosphorylase</fullName>
        <ecNumber evidence="5">2.7.7.23</ecNumber>
    </recommendedName>
</protein>
<dbReference type="PANTHER" id="PTHR11952">
    <property type="entry name" value="UDP- GLUCOSE PYROPHOSPHORYLASE"/>
    <property type="match status" value="1"/>
</dbReference>
<dbReference type="KEGG" id="dpte:113797718"/>
<dbReference type="SUPFAM" id="SSF53448">
    <property type="entry name" value="Nucleotide-diphospho-sugar transferases"/>
    <property type="match status" value="1"/>
</dbReference>
<evidence type="ECO:0000256" key="1">
    <source>
        <dbReference type="ARBA" id="ARBA00004370"/>
    </source>
</evidence>
<evidence type="ECO:0000256" key="3">
    <source>
        <dbReference type="ARBA" id="ARBA00009457"/>
    </source>
</evidence>
<evidence type="ECO:0000256" key="8">
    <source>
        <dbReference type="ARBA" id="ARBA00022695"/>
    </source>
</evidence>
<dbReference type="Pfam" id="PF01704">
    <property type="entry name" value="UDPGP"/>
    <property type="match status" value="1"/>
</dbReference>
<dbReference type="GO" id="GO:0006048">
    <property type="term" value="P:UDP-N-acetylglucosamine biosynthetic process"/>
    <property type="evidence" value="ECO:0007669"/>
    <property type="project" value="TreeGrafter"/>
</dbReference>
<dbReference type="GO" id="GO:0016020">
    <property type="term" value="C:membrane"/>
    <property type="evidence" value="ECO:0007669"/>
    <property type="project" value="UniProtKB-SubCell"/>
</dbReference>
<accession>A0A6P6YGJ9</accession>
<dbReference type="GO" id="GO:0003977">
    <property type="term" value="F:UDP-N-acetylglucosamine diphosphorylase activity"/>
    <property type="evidence" value="ECO:0007669"/>
    <property type="project" value="UniProtKB-EC"/>
</dbReference>
<keyword evidence="10 13" id="KW-0472">Membrane</keyword>
<keyword evidence="9 13" id="KW-1133">Transmembrane helix</keyword>
<dbReference type="Pfam" id="PF03381">
    <property type="entry name" value="CDC50"/>
    <property type="match status" value="1"/>
</dbReference>
<dbReference type="OMA" id="IMASEHT"/>
<evidence type="ECO:0000256" key="4">
    <source>
        <dbReference type="ARBA" id="ARBA00010401"/>
    </source>
</evidence>
<dbReference type="AlphaFoldDB" id="A0A6P6YGJ9"/>
<sequence length="758" mass="85664">MSNNIVPIEQPNSQKPSSHIRAGRECSPFAHRIDPNDGILKPIIPCGAIANSLFNDTFQLERLVHDASNNPTYNEVPLIKTGIAWATDRNKFKNPPMPKGLNNLAAAFNGTLHPVNWPRHVYDLDPSDPNDNGLQNEGLIVWMRTAAFPTFRKLYARIRHDINEKDVSYQEGLPKGKYRLHIQYNFPVAGFKGKKRFIISNTSWLGGRNPFIGAVYILVGLTALLLSGLFLIIHKKFSPRFVSTIKKMALNDDVKNLLQKYGQQHLLQFFDRNSLEQNKQLIDDINSVDFQSLCRDEYFKNSDHLIESIEQQLQPLDAKIQQDIRQTSPELIEKYRQLGVKIKNVSYSPSNQSIGTGLEEISKGKVAVLLLAGGQGTRLGSSLPKGMFDLGLASHKTLFQIQAERIYRLQKMAGKSEAIIPWYIMASEHTLNSTIEFFKKNNYFGLDEKNIMFFEQDNIPCFTLDGKIILKQMFKLARAPNGNGGLYEAISKKGILNDMQQRGIHHIHAYCVDNILVKVADPVFIGYCATKNVECGAKAVEKMNPNEAVGVICKVGGRYQVVEYSELSEEISQQRGADGRLMFNAGNICNHYFTLKFLREKVRYDELPYHLAKKKIPYVDGEGRPIQPDKPNGIKLEKFIFDVFRFVDEDKFAVWQVIREDEFSPLKNNDQAISDTPTTARLSLYNLHQRYLLKAGAKIIDGQNGQPVPLPLSPVLTTDKSKYSNQVVCEISPLISYEDENLLDLVNGKTLSTPVILS</sequence>
<comment type="similarity">
    <text evidence="4">Belongs to the UDPGP type 1 family.</text>
</comment>
<feature type="compositionally biased region" description="Polar residues" evidence="12">
    <location>
        <begin position="1"/>
        <end position="17"/>
    </location>
</feature>
<keyword evidence="7 13" id="KW-0812">Transmembrane</keyword>
<dbReference type="CDD" id="cd04193">
    <property type="entry name" value="UDPGlcNAc_PPase"/>
    <property type="match status" value="1"/>
</dbReference>
<evidence type="ECO:0000256" key="12">
    <source>
        <dbReference type="SAM" id="MobiDB-lite"/>
    </source>
</evidence>
<dbReference type="RefSeq" id="XP_027203946.1">
    <property type="nucleotide sequence ID" value="XM_027348145.1"/>
</dbReference>
<evidence type="ECO:0000256" key="10">
    <source>
        <dbReference type="ARBA" id="ARBA00023136"/>
    </source>
</evidence>
<gene>
    <name evidence="15" type="primary">LOC113797718</name>
</gene>
<dbReference type="EC" id="2.7.7.23" evidence="5"/>
<dbReference type="Proteomes" id="UP000515146">
    <property type="component" value="Unplaced"/>
</dbReference>
<organism evidence="14 15">
    <name type="scientific">Dermatophagoides pteronyssinus</name>
    <name type="common">European house dust mite</name>
    <dbReference type="NCBI Taxonomy" id="6956"/>
    <lineage>
        <taxon>Eukaryota</taxon>
        <taxon>Metazoa</taxon>
        <taxon>Ecdysozoa</taxon>
        <taxon>Arthropoda</taxon>
        <taxon>Chelicerata</taxon>
        <taxon>Arachnida</taxon>
        <taxon>Acari</taxon>
        <taxon>Acariformes</taxon>
        <taxon>Sarcoptiformes</taxon>
        <taxon>Astigmata</taxon>
        <taxon>Psoroptidia</taxon>
        <taxon>Analgoidea</taxon>
        <taxon>Pyroglyphidae</taxon>
        <taxon>Dermatophagoidinae</taxon>
        <taxon>Dermatophagoides</taxon>
    </lineage>
</organism>
<dbReference type="PANTHER" id="PTHR11952:SF2">
    <property type="entry name" value="LD24639P"/>
    <property type="match status" value="1"/>
</dbReference>
<dbReference type="InterPro" id="IPR002618">
    <property type="entry name" value="UDPGP_fam"/>
</dbReference>
<keyword evidence="8" id="KW-0548">Nucleotidyltransferase</keyword>
<name>A0A6P6YGJ9_DERPT</name>
<evidence type="ECO:0000256" key="7">
    <source>
        <dbReference type="ARBA" id="ARBA00022692"/>
    </source>
</evidence>
<dbReference type="InParanoid" id="A0A6P6YGJ9"/>
<comment type="subcellular location">
    <subcellularLocation>
        <location evidence="1">Membrane</location>
    </subcellularLocation>
</comment>
<proteinExistence type="inferred from homology"/>
<comment type="similarity">
    <text evidence="3">Belongs to the CDC50/LEM3 family.</text>
</comment>
<dbReference type="FunCoup" id="A0A6P6YGJ9">
    <property type="interactions" value="896"/>
</dbReference>
<evidence type="ECO:0000256" key="5">
    <source>
        <dbReference type="ARBA" id="ARBA00012457"/>
    </source>
</evidence>
<evidence type="ECO:0000313" key="15">
    <source>
        <dbReference type="RefSeq" id="XP_027203946.1"/>
    </source>
</evidence>
<dbReference type="Gene3D" id="3.90.550.10">
    <property type="entry name" value="Spore Coat Polysaccharide Biosynthesis Protein SpsA, Chain A"/>
    <property type="match status" value="1"/>
</dbReference>
<feature type="region of interest" description="Disordered" evidence="12">
    <location>
        <begin position="1"/>
        <end position="21"/>
    </location>
</feature>
<evidence type="ECO:0000256" key="9">
    <source>
        <dbReference type="ARBA" id="ARBA00022989"/>
    </source>
</evidence>
<dbReference type="InterPro" id="IPR039741">
    <property type="entry name" value="UDP-sugar_pyrophosphorylase"/>
</dbReference>
<dbReference type="InterPro" id="IPR005045">
    <property type="entry name" value="CDC50/LEM3_fam"/>
</dbReference>
<dbReference type="CTD" id="33903"/>
<evidence type="ECO:0000256" key="2">
    <source>
        <dbReference type="ARBA" id="ARBA00005208"/>
    </source>
</evidence>
<dbReference type="InterPro" id="IPR029044">
    <property type="entry name" value="Nucleotide-diphossugar_trans"/>
</dbReference>